<dbReference type="EMBL" id="VOBQ01000008">
    <property type="protein sequence ID" value="TWO71507.1"/>
    <property type="molecule type" value="Genomic_DNA"/>
</dbReference>
<dbReference type="Proteomes" id="UP000318199">
    <property type="component" value="Unassembled WGS sequence"/>
</dbReference>
<evidence type="ECO:0000313" key="3">
    <source>
        <dbReference type="Proteomes" id="UP000318199"/>
    </source>
</evidence>
<comment type="caution">
    <text evidence="2">The sequence shown here is derived from an EMBL/GenBank/DDBJ whole genome shotgun (WGS) entry which is preliminary data.</text>
</comment>
<protein>
    <submittedName>
        <fullName evidence="2">Uncharacterized protein</fullName>
    </submittedName>
</protein>
<reference evidence="2 3" key="1">
    <citation type="submission" date="2019-07" db="EMBL/GenBank/DDBJ databases">
        <title>Caenimonas sedimenti sp. nov., isolated from activated sludge.</title>
        <authorList>
            <person name="Xu J."/>
        </authorList>
    </citation>
    <scope>NUCLEOTIDE SEQUENCE [LARGE SCALE GENOMIC DNA]</scope>
    <source>
        <strain evidence="2 3">HX-9-20</strain>
    </source>
</reference>
<keyword evidence="3" id="KW-1185">Reference proteome</keyword>
<gene>
    <name evidence="2" type="ORF">FN976_11375</name>
</gene>
<evidence type="ECO:0000313" key="2">
    <source>
        <dbReference type="EMBL" id="TWO71507.1"/>
    </source>
</evidence>
<dbReference type="RefSeq" id="WP_145893119.1">
    <property type="nucleotide sequence ID" value="NZ_VOBQ01000008.1"/>
</dbReference>
<evidence type="ECO:0000256" key="1">
    <source>
        <dbReference type="SAM" id="MobiDB-lite"/>
    </source>
</evidence>
<name>A0A562ZSX1_9BURK</name>
<proteinExistence type="predicted"/>
<organism evidence="2 3">
    <name type="scientific">Caenimonas sedimenti</name>
    <dbReference type="NCBI Taxonomy" id="2596921"/>
    <lineage>
        <taxon>Bacteria</taxon>
        <taxon>Pseudomonadati</taxon>
        <taxon>Pseudomonadota</taxon>
        <taxon>Betaproteobacteria</taxon>
        <taxon>Burkholderiales</taxon>
        <taxon>Comamonadaceae</taxon>
        <taxon>Caenimonas</taxon>
    </lineage>
</organism>
<dbReference type="AlphaFoldDB" id="A0A562ZSX1"/>
<sequence>MAVWICAHRRPQPHVPGKKALWSGFYTVAVELPVRGWLWLQEERHPHLPKTWANVEQCARLLRKSGVGEARFFLDPPPAAIAAVLPALPPEAVPKRRGRKAAVQSVDVVPTGQDRGKSAS</sequence>
<feature type="region of interest" description="Disordered" evidence="1">
    <location>
        <begin position="96"/>
        <end position="120"/>
    </location>
</feature>
<accession>A0A562ZSX1</accession>